<keyword evidence="3" id="KW-1185">Reference proteome</keyword>
<evidence type="ECO:0000313" key="2">
    <source>
        <dbReference type="EMBL" id="CTQ47237.1"/>
    </source>
</evidence>
<proteinExistence type="predicted"/>
<feature type="compositionally biased region" description="Polar residues" evidence="1">
    <location>
        <begin position="8"/>
        <end position="17"/>
    </location>
</feature>
<evidence type="ECO:0000256" key="1">
    <source>
        <dbReference type="SAM" id="MobiDB-lite"/>
    </source>
</evidence>
<organism evidence="2 3">
    <name type="scientific">Roseibium aggregatum</name>
    <dbReference type="NCBI Taxonomy" id="187304"/>
    <lineage>
        <taxon>Bacteria</taxon>
        <taxon>Pseudomonadati</taxon>
        <taxon>Pseudomonadota</taxon>
        <taxon>Alphaproteobacteria</taxon>
        <taxon>Hyphomicrobiales</taxon>
        <taxon>Stappiaceae</taxon>
        <taxon>Roseibium</taxon>
    </lineage>
</organism>
<protein>
    <submittedName>
        <fullName evidence="2">Uncharacterized protein</fullName>
    </submittedName>
</protein>
<dbReference type="AlphaFoldDB" id="A0A0M6YDB6"/>
<accession>A0A0M6YDB6</accession>
<dbReference type="RefSeq" id="WP_055661289.1">
    <property type="nucleotide sequence ID" value="NZ_CXST01000006.1"/>
</dbReference>
<dbReference type="EMBL" id="CXST01000006">
    <property type="protein sequence ID" value="CTQ47237.1"/>
    <property type="molecule type" value="Genomic_DNA"/>
</dbReference>
<gene>
    <name evidence="2" type="ORF">LAL4801_05699</name>
</gene>
<feature type="region of interest" description="Disordered" evidence="1">
    <location>
        <begin position="1"/>
        <end position="31"/>
    </location>
</feature>
<evidence type="ECO:0000313" key="3">
    <source>
        <dbReference type="Proteomes" id="UP000048926"/>
    </source>
</evidence>
<sequence length="310" mass="34407">MEIVDNIQAESAVTPEQSDNDAPATTNKWSPPKNYQKRLLITAGIKSGGKSISLVGTADLHLKFGVHSDLYDAEYGKESRFINVFGPDLCTGYSLYSDGSGATAKQEAVIMLESLHSDAPFVIHDIGAGRNVMTTIGGILGDGIHGLPEFFESCADAGRRVTIQHVLTNDIEQILSLRNWIEAGEKLGFADDVDHILLINKRYLNSLEACKAWFGEDGLPGTTGKKFDALEKNGQAVKIALPELKPRVLDKWIRRPFRFSEWETAAHLDIVEKSQARAFFRSLVREYYHAKDFNGLDLVDPKLIEPFLTR</sequence>
<reference evidence="3" key="1">
    <citation type="submission" date="2015-07" db="EMBL/GenBank/DDBJ databases">
        <authorList>
            <person name="Rodrigo-Torres Lidia"/>
            <person name="Arahal R.David."/>
        </authorList>
    </citation>
    <scope>NUCLEOTIDE SEQUENCE [LARGE SCALE GENOMIC DNA]</scope>
    <source>
        <strain evidence="3">CECT 4801</strain>
    </source>
</reference>
<name>A0A0M6YDB6_9HYPH</name>
<dbReference type="Proteomes" id="UP000048926">
    <property type="component" value="Unassembled WGS sequence"/>
</dbReference>